<dbReference type="EMBL" id="CT573072">
    <property type="protein sequence ID" value="CAJ72130.1"/>
    <property type="molecule type" value="Genomic_DNA"/>
</dbReference>
<accession>Q1PYH7</accession>
<reference evidence="1" key="2">
    <citation type="submission" date="2006-01" db="EMBL/GenBank/DDBJ databases">
        <authorList>
            <person name="Genoscope"/>
        </authorList>
    </citation>
    <scope>NUCLEOTIDE SEQUENCE</scope>
</reference>
<protein>
    <submittedName>
        <fullName evidence="1">Uncharacterized protein</fullName>
    </submittedName>
</protein>
<name>Q1PYH7_KUEST</name>
<gene>
    <name evidence="1" type="ORF">kustd1385</name>
</gene>
<proteinExistence type="predicted"/>
<dbReference type="AlphaFoldDB" id="Q1PYH7"/>
<reference evidence="1" key="1">
    <citation type="journal article" date="2006" name="Nature">
        <title>Deciphering the evolution and metabolism of an anammox bacterium from a community genome.</title>
        <authorList>
            <person name="Strous M."/>
            <person name="Pelletier E."/>
            <person name="Mangenot S."/>
            <person name="Rattei T."/>
            <person name="Lehner A."/>
            <person name="Taylor M.W."/>
            <person name="Horn M."/>
            <person name="Daims H."/>
            <person name="Bartol-Mavel D."/>
            <person name="Wincker P."/>
            <person name="Barbe V."/>
            <person name="Fonknechten N."/>
            <person name="Vallenet D."/>
            <person name="Segurens B."/>
            <person name="Schenowitz-Truong C."/>
            <person name="Medigue C."/>
            <person name="Collingro A."/>
            <person name="Snel B."/>
            <person name="Dutilh B.E."/>
            <person name="OpDenCamp H.J.M."/>
            <person name="vanDerDrift C."/>
            <person name="Cirpus I."/>
            <person name="vanDePas-Schoonen K.T."/>
            <person name="Harhangi H.R."/>
            <person name="vanNiftrik L."/>
            <person name="Schmid M."/>
            <person name="Keltjens J."/>
            <person name="vanDeVossenberg J."/>
            <person name="Kartal B."/>
            <person name="Meier H."/>
            <person name="Frishman D."/>
            <person name="Huynen M.A."/>
            <person name="Mewes H."/>
            <person name="Weissenbach J."/>
            <person name="Jetten M.S.M."/>
            <person name="Wagner M."/>
            <person name="LePaslier D."/>
        </authorList>
    </citation>
    <scope>NUCLEOTIDE SEQUENCE</scope>
</reference>
<sequence>MSWCMAKEAYFSKNISKLPLLNYFTNSMKTHDVMKNRLKIDVNKKKNQIGRRMIA</sequence>
<organism evidence="1">
    <name type="scientific">Kuenenia stuttgartiensis</name>
    <dbReference type="NCBI Taxonomy" id="174633"/>
    <lineage>
        <taxon>Bacteria</taxon>
        <taxon>Pseudomonadati</taxon>
        <taxon>Planctomycetota</taxon>
        <taxon>Candidatus Brocadiia</taxon>
        <taxon>Candidatus Brocadiales</taxon>
        <taxon>Candidatus Brocadiaceae</taxon>
        <taxon>Candidatus Kuenenia</taxon>
    </lineage>
</organism>
<evidence type="ECO:0000313" key="1">
    <source>
        <dbReference type="EMBL" id="CAJ72130.1"/>
    </source>
</evidence>